<keyword evidence="3" id="KW-1185">Reference proteome</keyword>
<sequence length="1029" mass="119430">MSLELRPTVIIDVPLIVTEILLNPDQIIIKFPHGETADIGSLCYLKTAKDKRRGIKDIHFGRLVELESFIDSRRNQIRKLIKIISDQLNFGSKNSVTVKNSVDTFVSFIRWSDQNNFNNVLEDYENSMKIFISYSEFLNTRYSKGDISLKHSDTQQARVFNLLSIFFEQNTLSHETKNLKTTDFSKKSKSQAVKTYKKSINYEIRPTKIINLPFEDNVIPFPPEQSIIMFPTKKTLDVGFLCYLHVGPLKLINQKHVRFVQLKSLCETRKIQVRKLINLISDQLKLNNLSVETIHNHWNRFITFMKWADENKFHNVLDCSVSANNTLTFYSEYLSSKFSHQEISLKHATLQLLTVMNTLSTFFDGDNFRHKANSLKVSDFKKKLSTQLPIIIKPTIRYEIRTSKIIDLPLKIDENILNPEEVIIRFSNGRSVDLGALCYLKAEPVKEYKQGTSRYQKNGRLVHLQSLSNSRQDQIKRLITIVSDQLNHSGLRVKTIIDSISRFVAFMRWADESHLHDVLDSSDKAHNTLKVYSQFLREKFLRNEITLKHAERQHTIVIKILSDFFDEDDFGHGLFVFKSKFNISTATEPPCELAQARLLALCNALFKGIGSLVLDQKSYPYKLNLPEFLDLPNNFLWLFPAESWFKRPENAFIKRKICFGFNYRTGQLNTIKEIKILRGHSLRGDEKIIIEAQNNIDAANSNYRNSQRMHVATVAQNAFIVLFLAETGMNWAQLVDLTWSRNYQINSERQLFRTIKWRANGKECYFELSSGFMPIFKRYLQLRDFLLGNQPCEWLFFKLGKRGLGQPSQIKDSLHNFFKSLKKIDPNLTEIHSRQWRAAKSDWLIRNTDVSTTALVLQNTEKTVLSSYIAGSETKHWEEMSNFLNQVSNVVQGKRENTKNITLRAVGGCSSLGKPKSISEKIPIASNCVEPEGCLFCDKFKIHVDEIDIRKLLSCRYCVKKIAPLTSDQNTYENLIQPILNRIDIFVTEIKKRNNDLLEKIQYEVDEEGELETYWRRKLEMFMELGVVI</sequence>
<dbReference type="AlphaFoldDB" id="N8Y7X7"/>
<evidence type="ECO:0000313" key="3">
    <source>
        <dbReference type="Proteomes" id="UP000013148"/>
    </source>
</evidence>
<dbReference type="EMBL" id="APPJ01000014">
    <property type="protein sequence ID" value="ENV15430.1"/>
    <property type="molecule type" value="Genomic_DNA"/>
</dbReference>
<dbReference type="InterPro" id="IPR011010">
    <property type="entry name" value="DNA_brk_join_enz"/>
</dbReference>
<dbReference type="InterPro" id="IPR013762">
    <property type="entry name" value="Integrase-like_cat_sf"/>
</dbReference>
<evidence type="ECO:0000313" key="2">
    <source>
        <dbReference type="EMBL" id="ENV15430.1"/>
    </source>
</evidence>
<dbReference type="GO" id="GO:0003677">
    <property type="term" value="F:DNA binding"/>
    <property type="evidence" value="ECO:0007669"/>
    <property type="project" value="InterPro"/>
</dbReference>
<evidence type="ECO:0008006" key="4">
    <source>
        <dbReference type="Google" id="ProtNLM"/>
    </source>
</evidence>
<gene>
    <name evidence="2" type="ORF">F964_04155</name>
</gene>
<dbReference type="PATRIC" id="fig|1217656.3.peg.4095"/>
<dbReference type="eggNOG" id="COG0582">
    <property type="taxonomic scope" value="Bacteria"/>
</dbReference>
<dbReference type="GO" id="GO:0015074">
    <property type="term" value="P:DNA integration"/>
    <property type="evidence" value="ECO:0007669"/>
    <property type="project" value="InterPro"/>
</dbReference>
<reference evidence="2 3" key="1">
    <citation type="submission" date="2013-02" db="EMBL/GenBank/DDBJ databases">
        <title>The Genome Sequence of Acinetobacter guillouiae NIPH 991.</title>
        <authorList>
            <consortium name="The Broad Institute Genome Sequencing Platform"/>
            <consortium name="The Broad Institute Genome Sequencing Center for Infectious Disease"/>
            <person name="Cerqueira G."/>
            <person name="Feldgarden M."/>
            <person name="Courvalin P."/>
            <person name="Perichon B."/>
            <person name="Grillot-Courvalin C."/>
            <person name="Clermont D."/>
            <person name="Rocha E."/>
            <person name="Yoon E.-J."/>
            <person name="Nemec A."/>
            <person name="Walker B."/>
            <person name="Young S.K."/>
            <person name="Zeng Q."/>
            <person name="Gargeya S."/>
            <person name="Fitzgerald M."/>
            <person name="Haas B."/>
            <person name="Abouelleil A."/>
            <person name="Alvarado L."/>
            <person name="Arachchi H.M."/>
            <person name="Berlin A.M."/>
            <person name="Chapman S.B."/>
            <person name="Dewar J."/>
            <person name="Goldberg J."/>
            <person name="Griggs A."/>
            <person name="Gujja S."/>
            <person name="Hansen M."/>
            <person name="Howarth C."/>
            <person name="Imamovic A."/>
            <person name="Larimer J."/>
            <person name="McCowan C."/>
            <person name="Murphy C."/>
            <person name="Neiman D."/>
            <person name="Pearson M."/>
            <person name="Priest M."/>
            <person name="Roberts A."/>
            <person name="Saif S."/>
            <person name="Shea T."/>
            <person name="Sisk P."/>
            <person name="Sykes S."/>
            <person name="Wortman J."/>
            <person name="Nusbaum C."/>
            <person name="Birren B."/>
        </authorList>
    </citation>
    <scope>NUCLEOTIDE SEQUENCE [LARGE SCALE GENOMIC DNA]</scope>
    <source>
        <strain evidence="2 3">NIPH 991</strain>
    </source>
</reference>
<dbReference type="Proteomes" id="UP000013148">
    <property type="component" value="Unassembled WGS sequence"/>
</dbReference>
<keyword evidence="1" id="KW-0233">DNA recombination</keyword>
<dbReference type="RefSeq" id="WP_004823208.1">
    <property type="nucleotide sequence ID" value="NZ_KB849456.1"/>
</dbReference>
<dbReference type="SUPFAM" id="SSF56349">
    <property type="entry name" value="DNA breaking-rejoining enzymes"/>
    <property type="match status" value="1"/>
</dbReference>
<name>N8Y7X7_ACIGI</name>
<comment type="caution">
    <text evidence="2">The sequence shown here is derived from an EMBL/GenBank/DDBJ whole genome shotgun (WGS) entry which is preliminary data.</text>
</comment>
<evidence type="ECO:0000256" key="1">
    <source>
        <dbReference type="ARBA" id="ARBA00023172"/>
    </source>
</evidence>
<dbReference type="GO" id="GO:0006310">
    <property type="term" value="P:DNA recombination"/>
    <property type="evidence" value="ECO:0007669"/>
    <property type="project" value="UniProtKB-KW"/>
</dbReference>
<dbReference type="Gene3D" id="1.10.443.10">
    <property type="entry name" value="Intergrase catalytic core"/>
    <property type="match status" value="1"/>
</dbReference>
<protein>
    <recommendedName>
        <fullName evidence="4">Core-binding (CB) domain-containing protein</fullName>
    </recommendedName>
</protein>
<proteinExistence type="predicted"/>
<dbReference type="HOGENOM" id="CLU_294528_0_0_6"/>
<accession>N8Y7X7</accession>
<organism evidence="2 3">
    <name type="scientific">Acinetobacter guillouiae NIPH 991</name>
    <dbReference type="NCBI Taxonomy" id="1217656"/>
    <lineage>
        <taxon>Bacteria</taxon>
        <taxon>Pseudomonadati</taxon>
        <taxon>Pseudomonadota</taxon>
        <taxon>Gammaproteobacteria</taxon>
        <taxon>Moraxellales</taxon>
        <taxon>Moraxellaceae</taxon>
        <taxon>Acinetobacter</taxon>
    </lineage>
</organism>